<evidence type="ECO:0000256" key="1">
    <source>
        <dbReference type="SAM" id="MobiDB-lite"/>
    </source>
</evidence>
<evidence type="ECO:0008006" key="4">
    <source>
        <dbReference type="Google" id="ProtNLM"/>
    </source>
</evidence>
<protein>
    <recommendedName>
        <fullName evidence="4">Reverse transcriptase</fullName>
    </recommendedName>
</protein>
<reference evidence="2" key="2">
    <citation type="submission" date="2023-06" db="EMBL/GenBank/DDBJ databases">
        <authorList>
            <person name="Ma L."/>
            <person name="Liu K.-W."/>
            <person name="Li Z."/>
            <person name="Hsiao Y.-Y."/>
            <person name="Qi Y."/>
            <person name="Fu T."/>
            <person name="Tang G."/>
            <person name="Zhang D."/>
            <person name="Sun W.-H."/>
            <person name="Liu D.-K."/>
            <person name="Li Y."/>
            <person name="Chen G.-Z."/>
            <person name="Liu X.-D."/>
            <person name="Liao X.-Y."/>
            <person name="Jiang Y.-T."/>
            <person name="Yu X."/>
            <person name="Hao Y."/>
            <person name="Huang J."/>
            <person name="Zhao X.-W."/>
            <person name="Ke S."/>
            <person name="Chen Y.-Y."/>
            <person name="Wu W.-L."/>
            <person name="Hsu J.-L."/>
            <person name="Lin Y.-F."/>
            <person name="Huang M.-D."/>
            <person name="Li C.-Y."/>
            <person name="Huang L."/>
            <person name="Wang Z.-W."/>
            <person name="Zhao X."/>
            <person name="Zhong W.-Y."/>
            <person name="Peng D.-H."/>
            <person name="Ahmad S."/>
            <person name="Lan S."/>
            <person name="Zhang J.-S."/>
            <person name="Tsai W.-C."/>
            <person name="Van De Peer Y."/>
            <person name="Liu Z.-J."/>
        </authorList>
    </citation>
    <scope>NUCLEOTIDE SEQUENCE</scope>
    <source>
        <strain evidence="2">SCP</strain>
        <tissue evidence="2">Leaves</tissue>
    </source>
</reference>
<gene>
    <name evidence="2" type="ORF">QJS04_geneDACA022399</name>
</gene>
<evidence type="ECO:0000313" key="3">
    <source>
        <dbReference type="Proteomes" id="UP001179952"/>
    </source>
</evidence>
<dbReference type="Proteomes" id="UP001179952">
    <property type="component" value="Unassembled WGS sequence"/>
</dbReference>
<dbReference type="EMBL" id="JAUJYN010000001">
    <property type="protein sequence ID" value="KAK1280200.1"/>
    <property type="molecule type" value="Genomic_DNA"/>
</dbReference>
<keyword evidence="3" id="KW-1185">Reference proteome</keyword>
<accession>A0AAV9BTY6</accession>
<sequence length="219" mass="24683">MKIQNEPTLSSTVKDNFKGIVEPMSTTGETTLIEEHWHTVPPRRRPLSIRLNPGQQENIKTQNSPNGNSNMPAKSSERRSKDTPSIAGKTSDKSTELSHSDTRPNVTTIGEYSHIDTRCRFIDAGLEIELHHYAQWKRMKEVLLHTIRNEQAAFVQGRSIHVHTLPVQDILHSLKHRKGKSAFMAIKMDLQSAYDSVEWESYNGDAPFGVSTTLDPMGP</sequence>
<evidence type="ECO:0000313" key="2">
    <source>
        <dbReference type="EMBL" id="KAK1280200.1"/>
    </source>
</evidence>
<reference evidence="2" key="1">
    <citation type="journal article" date="2023" name="Nat. Commun.">
        <title>Diploid and tetraploid genomes of Acorus and the evolution of monocots.</title>
        <authorList>
            <person name="Ma L."/>
            <person name="Liu K.W."/>
            <person name="Li Z."/>
            <person name="Hsiao Y.Y."/>
            <person name="Qi Y."/>
            <person name="Fu T."/>
            <person name="Tang G.D."/>
            <person name="Zhang D."/>
            <person name="Sun W.H."/>
            <person name="Liu D.K."/>
            <person name="Li Y."/>
            <person name="Chen G.Z."/>
            <person name="Liu X.D."/>
            <person name="Liao X.Y."/>
            <person name="Jiang Y.T."/>
            <person name="Yu X."/>
            <person name="Hao Y."/>
            <person name="Huang J."/>
            <person name="Zhao X.W."/>
            <person name="Ke S."/>
            <person name="Chen Y.Y."/>
            <person name="Wu W.L."/>
            <person name="Hsu J.L."/>
            <person name="Lin Y.F."/>
            <person name="Huang M.D."/>
            <person name="Li C.Y."/>
            <person name="Huang L."/>
            <person name="Wang Z.W."/>
            <person name="Zhao X."/>
            <person name="Zhong W.Y."/>
            <person name="Peng D.H."/>
            <person name="Ahmad S."/>
            <person name="Lan S."/>
            <person name="Zhang J.S."/>
            <person name="Tsai W.C."/>
            <person name="Van de Peer Y."/>
            <person name="Liu Z.J."/>
        </authorList>
    </citation>
    <scope>NUCLEOTIDE SEQUENCE</scope>
    <source>
        <strain evidence="2">SCP</strain>
    </source>
</reference>
<feature type="region of interest" description="Disordered" evidence="1">
    <location>
        <begin position="40"/>
        <end position="107"/>
    </location>
</feature>
<dbReference type="AlphaFoldDB" id="A0AAV9BTY6"/>
<comment type="caution">
    <text evidence="2">The sequence shown here is derived from an EMBL/GenBank/DDBJ whole genome shotgun (WGS) entry which is preliminary data.</text>
</comment>
<feature type="compositionally biased region" description="Basic and acidic residues" evidence="1">
    <location>
        <begin position="90"/>
        <end position="102"/>
    </location>
</feature>
<proteinExistence type="predicted"/>
<feature type="compositionally biased region" description="Polar residues" evidence="1">
    <location>
        <begin position="53"/>
        <end position="73"/>
    </location>
</feature>
<name>A0AAV9BTY6_ACOGR</name>
<organism evidence="2 3">
    <name type="scientific">Acorus gramineus</name>
    <name type="common">Dwarf sweet flag</name>
    <dbReference type="NCBI Taxonomy" id="55184"/>
    <lineage>
        <taxon>Eukaryota</taxon>
        <taxon>Viridiplantae</taxon>
        <taxon>Streptophyta</taxon>
        <taxon>Embryophyta</taxon>
        <taxon>Tracheophyta</taxon>
        <taxon>Spermatophyta</taxon>
        <taxon>Magnoliopsida</taxon>
        <taxon>Liliopsida</taxon>
        <taxon>Acoraceae</taxon>
        <taxon>Acorus</taxon>
    </lineage>
</organism>